<keyword evidence="2" id="KW-0521">NADP</keyword>
<dbReference type="EMBL" id="CP104874">
    <property type="protein sequence ID" value="WWF05110.1"/>
    <property type="molecule type" value="Genomic_DNA"/>
</dbReference>
<keyword evidence="6" id="KW-1185">Reference proteome</keyword>
<proteinExistence type="predicted"/>
<keyword evidence="3" id="KW-0560">Oxidoreductase</keyword>
<dbReference type="SUPFAM" id="SSF53597">
    <property type="entry name" value="Dihydrofolate reductase-like"/>
    <property type="match status" value="1"/>
</dbReference>
<dbReference type="RefSeq" id="WP_338538200.1">
    <property type="nucleotide sequence ID" value="NZ_CP104874.1"/>
</dbReference>
<dbReference type="Pfam" id="PF01872">
    <property type="entry name" value="RibD_C"/>
    <property type="match status" value="1"/>
</dbReference>
<evidence type="ECO:0000259" key="4">
    <source>
        <dbReference type="Pfam" id="PF01872"/>
    </source>
</evidence>
<sequence length="225" mass="23237">MRILSADDAAVPCSPGDEVDDATLDALYGHTGDLLRLNFVTTLDGAATGGDGLSGTINSAPDHRGFAAMRRAADVLLIGAGTVRAEEYGPARVPMVVVSRSAQLPETVRGSQGVVLATSSSCGATESGTVWLCGEDTVDPATVVERARSSFGPHVLCEGGPTLAAQLVAAGLVDELALSWTPRLVGGGRGEHPRILDGADLDVQLSSRHLLEEGGTLLGLWRVDR</sequence>
<dbReference type="Proteomes" id="UP001381003">
    <property type="component" value="Chromosome"/>
</dbReference>
<name>A0ABZ2FFK4_9MICO</name>
<evidence type="ECO:0000256" key="1">
    <source>
        <dbReference type="ARBA" id="ARBA00005104"/>
    </source>
</evidence>
<comment type="pathway">
    <text evidence="1">Cofactor biosynthesis; riboflavin biosynthesis.</text>
</comment>
<dbReference type="PANTHER" id="PTHR38011">
    <property type="entry name" value="DIHYDROFOLATE REDUCTASE FAMILY PROTEIN (AFU_ORTHOLOGUE AFUA_8G06820)"/>
    <property type="match status" value="1"/>
</dbReference>
<accession>A0ABZ2FFK4</accession>
<evidence type="ECO:0000313" key="6">
    <source>
        <dbReference type="Proteomes" id="UP001381003"/>
    </source>
</evidence>
<feature type="domain" description="Bacterial bifunctional deaminase-reductase C-terminal" evidence="4">
    <location>
        <begin position="35"/>
        <end position="201"/>
    </location>
</feature>
<reference evidence="5 6" key="1">
    <citation type="submission" date="2022-09" db="EMBL/GenBank/DDBJ databases">
        <title>Complete genome sequence of Janibacter terrae strain COS04-44, PCL-degrading bacteria isolated from oil spilled coast.</title>
        <authorList>
            <person name="Park H."/>
            <person name="Kim J.Y."/>
            <person name="An S.H."/>
            <person name="Lee C.M."/>
            <person name="Weon H.-Y."/>
        </authorList>
    </citation>
    <scope>NUCLEOTIDE SEQUENCE [LARGE SCALE GENOMIC DNA]</scope>
    <source>
        <strain evidence="5 6">COS04-44</strain>
    </source>
</reference>
<evidence type="ECO:0000256" key="3">
    <source>
        <dbReference type="ARBA" id="ARBA00023002"/>
    </source>
</evidence>
<dbReference type="PANTHER" id="PTHR38011:SF7">
    <property type="entry name" value="2,5-DIAMINO-6-RIBOSYLAMINO-4(3H)-PYRIMIDINONE 5'-PHOSPHATE REDUCTASE"/>
    <property type="match status" value="1"/>
</dbReference>
<evidence type="ECO:0000256" key="2">
    <source>
        <dbReference type="ARBA" id="ARBA00022857"/>
    </source>
</evidence>
<organism evidence="5 6">
    <name type="scientific">Janibacter terrae</name>
    <dbReference type="NCBI Taxonomy" id="103817"/>
    <lineage>
        <taxon>Bacteria</taxon>
        <taxon>Bacillati</taxon>
        <taxon>Actinomycetota</taxon>
        <taxon>Actinomycetes</taxon>
        <taxon>Micrococcales</taxon>
        <taxon>Intrasporangiaceae</taxon>
        <taxon>Janibacter</taxon>
    </lineage>
</organism>
<dbReference type="InterPro" id="IPR050765">
    <property type="entry name" value="Riboflavin_Biosynth_HTPR"/>
</dbReference>
<dbReference type="InterPro" id="IPR024072">
    <property type="entry name" value="DHFR-like_dom_sf"/>
</dbReference>
<dbReference type="Gene3D" id="3.40.430.10">
    <property type="entry name" value="Dihydrofolate Reductase, subunit A"/>
    <property type="match status" value="1"/>
</dbReference>
<dbReference type="InterPro" id="IPR002734">
    <property type="entry name" value="RibDG_C"/>
</dbReference>
<protein>
    <submittedName>
        <fullName evidence="5">Dihydrofolate reductase family protein</fullName>
    </submittedName>
</protein>
<gene>
    <name evidence="5" type="ORF">N5P18_15855</name>
</gene>
<evidence type="ECO:0000313" key="5">
    <source>
        <dbReference type="EMBL" id="WWF05110.1"/>
    </source>
</evidence>